<dbReference type="CDD" id="cd00403">
    <property type="entry name" value="Ribosomal_L1"/>
    <property type="match status" value="1"/>
</dbReference>
<accession>A0A2S4WIE3</accession>
<name>A0A2S4WIE3_9BASI</name>
<keyword evidence="3" id="KW-1185">Reference proteome</keyword>
<comment type="caution">
    <text evidence="2">The sequence shown here is derived from an EMBL/GenBank/DDBJ whole genome shotgun (WGS) entry which is preliminary data.</text>
</comment>
<evidence type="ECO:0008006" key="4">
    <source>
        <dbReference type="Google" id="ProtNLM"/>
    </source>
</evidence>
<feature type="compositionally biased region" description="Basic and acidic residues" evidence="1">
    <location>
        <begin position="39"/>
        <end position="50"/>
    </location>
</feature>
<dbReference type="SUPFAM" id="SSF56808">
    <property type="entry name" value="Ribosomal protein L1"/>
    <property type="match status" value="1"/>
</dbReference>
<dbReference type="InterPro" id="IPR028364">
    <property type="entry name" value="Ribosomal_uL1/biogenesis"/>
</dbReference>
<feature type="region of interest" description="Disordered" evidence="1">
    <location>
        <begin position="32"/>
        <end position="88"/>
    </location>
</feature>
<proteinExistence type="predicted"/>
<dbReference type="Pfam" id="PF00687">
    <property type="entry name" value="Ribosomal_L1"/>
    <property type="match status" value="1"/>
</dbReference>
<dbReference type="AlphaFoldDB" id="A0A2S4WIE3"/>
<dbReference type="InterPro" id="IPR023674">
    <property type="entry name" value="Ribosomal_uL1-like"/>
</dbReference>
<dbReference type="OrthoDB" id="10251727at2759"/>
<reference evidence="3" key="2">
    <citation type="journal article" date="2018" name="BMC Genomics">
        <title>Genomic insights into host adaptation between the wheat stripe rust pathogen (Puccinia striiformis f. sp. tritici) and the barley stripe rust pathogen (Puccinia striiformis f. sp. hordei).</title>
        <authorList>
            <person name="Xia C."/>
            <person name="Wang M."/>
            <person name="Yin C."/>
            <person name="Cornejo O.E."/>
            <person name="Hulbert S.H."/>
            <person name="Chen X."/>
        </authorList>
    </citation>
    <scope>NUCLEOTIDE SEQUENCE [LARGE SCALE GENOMIC DNA]</scope>
    <source>
        <strain evidence="3">93TX-2</strain>
    </source>
</reference>
<dbReference type="VEuPathDB" id="FungiDB:PSHT_02216"/>
<organism evidence="2 3">
    <name type="scientific">Puccinia striiformis</name>
    <dbReference type="NCBI Taxonomy" id="27350"/>
    <lineage>
        <taxon>Eukaryota</taxon>
        <taxon>Fungi</taxon>
        <taxon>Dikarya</taxon>
        <taxon>Basidiomycota</taxon>
        <taxon>Pucciniomycotina</taxon>
        <taxon>Pucciniomycetes</taxon>
        <taxon>Pucciniales</taxon>
        <taxon>Pucciniaceae</taxon>
        <taxon>Puccinia</taxon>
    </lineage>
</organism>
<evidence type="ECO:0000313" key="3">
    <source>
        <dbReference type="Proteomes" id="UP000238274"/>
    </source>
</evidence>
<dbReference type="EMBL" id="PKSM01000019">
    <property type="protein sequence ID" value="POW21521.1"/>
    <property type="molecule type" value="Genomic_DNA"/>
</dbReference>
<protein>
    <recommendedName>
        <fullName evidence="4">Ribosomal protein L1</fullName>
    </recommendedName>
</protein>
<dbReference type="Proteomes" id="UP000238274">
    <property type="component" value="Unassembled WGS sequence"/>
</dbReference>
<gene>
    <name evidence="2" type="ORF">PSHT_02216</name>
</gene>
<evidence type="ECO:0000313" key="2">
    <source>
        <dbReference type="EMBL" id="POW21521.1"/>
    </source>
</evidence>
<reference evidence="2 3" key="1">
    <citation type="submission" date="2017-12" db="EMBL/GenBank/DDBJ databases">
        <title>Gene loss provides genomic basis for host adaptation in cereal stripe rust fungi.</title>
        <authorList>
            <person name="Xia C."/>
        </authorList>
    </citation>
    <scope>NUCLEOTIDE SEQUENCE [LARGE SCALE GENOMIC DNA]</scope>
    <source>
        <strain evidence="2 3">93TX-2</strain>
    </source>
</reference>
<sequence length="379" mass="42394">MEIPVVSSGMISKNSVTRSSLFILTVTVSKQPANKMGKRSADTLSEKTKDQTTTSTTTTRKPKKIKSTNKTTTEPLKKEPEAKDNEDDDILSTKVPFIKKTQVEQAVKVLIDHSNKNLETNLDKGELFADQIGANDRFLNLVIGLKRSTPKPKHKPIKIMLSHPLYDPRLSPVCLIVKDPQREYKDLLEEEKITFISKVVGINKLKGKHSSYEAVDYCSIHTLFLADERAKFFKSNKLPIGIDITKPDRLKAELERAIGNTYLRLNNGSCLNIKVADLGRLNFDQILLNLTDVLGQLGKKLPLDGWNNVASVHLKLGTSISLPIWLAPLTDDLTSNGRFSTTLTQQEMDKIKAAEDRIALKKEKKSSKLPTKLDRIVPV</sequence>
<reference evidence="3" key="3">
    <citation type="journal article" date="2018" name="Mol. Plant Microbe Interact.">
        <title>Genome sequence resources for the wheat stripe rust pathogen (Puccinia striiformis f. sp. tritici) and the barley stripe rust pathogen (Puccinia striiformis f. sp. hordei).</title>
        <authorList>
            <person name="Xia C."/>
            <person name="Wang M."/>
            <person name="Yin C."/>
            <person name="Cornejo O.E."/>
            <person name="Hulbert S.H."/>
            <person name="Chen X."/>
        </authorList>
    </citation>
    <scope>NUCLEOTIDE SEQUENCE [LARGE SCALE GENOMIC DNA]</scope>
    <source>
        <strain evidence="3">93TX-2</strain>
    </source>
</reference>
<evidence type="ECO:0000256" key="1">
    <source>
        <dbReference type="SAM" id="MobiDB-lite"/>
    </source>
</evidence>
<dbReference type="VEuPathDB" id="FungiDB:PSTT_07742"/>